<organism evidence="3 4">
    <name type="scientific">Ceratopteris richardii</name>
    <name type="common">Triangle waterfern</name>
    <dbReference type="NCBI Taxonomy" id="49495"/>
    <lineage>
        <taxon>Eukaryota</taxon>
        <taxon>Viridiplantae</taxon>
        <taxon>Streptophyta</taxon>
        <taxon>Embryophyta</taxon>
        <taxon>Tracheophyta</taxon>
        <taxon>Polypodiopsida</taxon>
        <taxon>Polypodiidae</taxon>
        <taxon>Polypodiales</taxon>
        <taxon>Pteridineae</taxon>
        <taxon>Pteridaceae</taxon>
        <taxon>Parkerioideae</taxon>
        <taxon>Ceratopteris</taxon>
    </lineage>
</organism>
<evidence type="ECO:0000259" key="2">
    <source>
        <dbReference type="PROSITE" id="PS00028"/>
    </source>
</evidence>
<feature type="domain" description="C2H2-type" evidence="2">
    <location>
        <begin position="59"/>
        <end position="83"/>
    </location>
</feature>
<dbReference type="PROSITE" id="PS00028">
    <property type="entry name" value="ZINC_FINGER_C2H2_1"/>
    <property type="match status" value="1"/>
</dbReference>
<dbReference type="Proteomes" id="UP000825935">
    <property type="component" value="Chromosome 29"/>
</dbReference>
<evidence type="ECO:0000313" key="4">
    <source>
        <dbReference type="Proteomes" id="UP000825935"/>
    </source>
</evidence>
<sequence>MQWPLLKAPLLFLPGLRFPLPPPVSPPVQVLSHFLLRRMPPEWSLHFELFLPMCSHFSCVSMTCAVHFSRRSSSVAHFAFRKHDMSMTCITYPQ</sequence>
<dbReference type="InterPro" id="IPR013087">
    <property type="entry name" value="Znf_C2H2_type"/>
</dbReference>
<keyword evidence="4" id="KW-1185">Reference proteome</keyword>
<evidence type="ECO:0000313" key="3">
    <source>
        <dbReference type="EMBL" id="KAH7292731.1"/>
    </source>
</evidence>
<protein>
    <recommendedName>
        <fullName evidence="2">C2H2-type domain-containing protein</fullName>
    </recommendedName>
</protein>
<name>A0A8T2RAA5_CERRI</name>
<evidence type="ECO:0000256" key="1">
    <source>
        <dbReference type="SAM" id="SignalP"/>
    </source>
</evidence>
<feature type="signal peptide" evidence="1">
    <location>
        <begin position="1"/>
        <end position="19"/>
    </location>
</feature>
<reference evidence="3" key="1">
    <citation type="submission" date="2021-08" db="EMBL/GenBank/DDBJ databases">
        <title>WGS assembly of Ceratopteris richardii.</title>
        <authorList>
            <person name="Marchant D.B."/>
            <person name="Chen G."/>
            <person name="Jenkins J."/>
            <person name="Shu S."/>
            <person name="Leebens-Mack J."/>
            <person name="Grimwood J."/>
            <person name="Schmutz J."/>
            <person name="Soltis P."/>
            <person name="Soltis D."/>
            <person name="Chen Z.-H."/>
        </authorList>
    </citation>
    <scope>NUCLEOTIDE SEQUENCE</scope>
    <source>
        <strain evidence="3">Whitten #5841</strain>
        <tissue evidence="3">Leaf</tissue>
    </source>
</reference>
<comment type="caution">
    <text evidence="3">The sequence shown here is derived from an EMBL/GenBank/DDBJ whole genome shotgun (WGS) entry which is preliminary data.</text>
</comment>
<proteinExistence type="predicted"/>
<dbReference type="AlphaFoldDB" id="A0A8T2RAA5"/>
<dbReference type="EMBL" id="CM035434">
    <property type="protein sequence ID" value="KAH7292731.1"/>
    <property type="molecule type" value="Genomic_DNA"/>
</dbReference>
<feature type="chain" id="PRO_5035907936" description="C2H2-type domain-containing protein" evidence="1">
    <location>
        <begin position="20"/>
        <end position="94"/>
    </location>
</feature>
<accession>A0A8T2RAA5</accession>
<keyword evidence="1" id="KW-0732">Signal</keyword>
<gene>
    <name evidence="3" type="ORF">KP509_29G083100</name>
</gene>